<dbReference type="PANTHER" id="PTHR10514">
    <property type="entry name" value="ANGIOTENSIN-CONVERTING ENZYME"/>
    <property type="match status" value="1"/>
</dbReference>
<organism evidence="7 8">
    <name type="scientific">Chionoecetes opilio</name>
    <name type="common">Atlantic snow crab</name>
    <name type="synonym">Cancer opilio</name>
    <dbReference type="NCBI Taxonomy" id="41210"/>
    <lineage>
        <taxon>Eukaryota</taxon>
        <taxon>Metazoa</taxon>
        <taxon>Ecdysozoa</taxon>
        <taxon>Arthropoda</taxon>
        <taxon>Crustacea</taxon>
        <taxon>Multicrustacea</taxon>
        <taxon>Malacostraca</taxon>
        <taxon>Eumalacostraca</taxon>
        <taxon>Eucarida</taxon>
        <taxon>Decapoda</taxon>
        <taxon>Pleocyemata</taxon>
        <taxon>Brachyura</taxon>
        <taxon>Eubrachyura</taxon>
        <taxon>Majoidea</taxon>
        <taxon>Majidae</taxon>
        <taxon>Chionoecetes</taxon>
    </lineage>
</organism>
<dbReference type="Proteomes" id="UP000770661">
    <property type="component" value="Unassembled WGS sequence"/>
</dbReference>
<evidence type="ECO:0000256" key="5">
    <source>
        <dbReference type="PIRSR" id="PIRSR601548-4"/>
    </source>
</evidence>
<dbReference type="GO" id="GO:0008237">
    <property type="term" value="F:metallopeptidase activity"/>
    <property type="evidence" value="ECO:0007669"/>
    <property type="project" value="InterPro"/>
</dbReference>
<keyword evidence="2" id="KW-0732">Signal</keyword>
<feature type="disulfide bond" evidence="5 6">
    <location>
        <begin position="62"/>
        <end position="80"/>
    </location>
</feature>
<proteinExistence type="inferred from homology"/>
<evidence type="ECO:0000256" key="2">
    <source>
        <dbReference type="ARBA" id="ARBA00022729"/>
    </source>
</evidence>
<evidence type="ECO:0000256" key="4">
    <source>
        <dbReference type="ARBA" id="ARBA00023180"/>
    </source>
</evidence>
<keyword evidence="4" id="KW-0325">Glycoprotein</keyword>
<dbReference type="GO" id="GO:0005615">
    <property type="term" value="C:extracellular space"/>
    <property type="evidence" value="ECO:0007669"/>
    <property type="project" value="TreeGrafter"/>
</dbReference>
<evidence type="ECO:0000256" key="3">
    <source>
        <dbReference type="ARBA" id="ARBA00023157"/>
    </source>
</evidence>
<dbReference type="SUPFAM" id="SSF55486">
    <property type="entry name" value="Metalloproteases ('zincins'), catalytic domain"/>
    <property type="match status" value="1"/>
</dbReference>
<accession>A0A8J5CHE3</accession>
<dbReference type="EMBL" id="JACEEZ010010553">
    <property type="protein sequence ID" value="KAG0721788.1"/>
    <property type="molecule type" value="Genomic_DNA"/>
</dbReference>
<dbReference type="PANTHER" id="PTHR10514:SF44">
    <property type="entry name" value="ANGIOTENSIN-CONVERTING ENZYME-RELATED"/>
    <property type="match status" value="1"/>
</dbReference>
<comment type="caution">
    <text evidence="6">Lacks conserved residue(s) required for the propagation of feature annotation.</text>
</comment>
<comment type="similarity">
    <text evidence="1 6">Belongs to the peptidase M2 family.</text>
</comment>
<evidence type="ECO:0000256" key="6">
    <source>
        <dbReference type="PROSITE-ProRule" id="PRU01355"/>
    </source>
</evidence>
<keyword evidence="3 5" id="KW-1015">Disulfide bond</keyword>
<name>A0A8J5CHE3_CHIOP</name>
<dbReference type="OrthoDB" id="6362466at2759"/>
<dbReference type="Pfam" id="PF01401">
    <property type="entry name" value="Peptidase_M2"/>
    <property type="match status" value="1"/>
</dbReference>
<comment type="caution">
    <text evidence="7">The sequence shown here is derived from an EMBL/GenBank/DDBJ whole genome shotgun (WGS) entry which is preliminary data.</text>
</comment>
<dbReference type="AlphaFoldDB" id="A0A8J5CHE3"/>
<gene>
    <name evidence="7" type="primary">Ance</name>
    <name evidence="7" type="ORF">GWK47_045747</name>
</gene>
<protein>
    <submittedName>
        <fullName evidence="7">Angiotensin-converting enzyme</fullName>
    </submittedName>
</protein>
<dbReference type="GO" id="GO:0005886">
    <property type="term" value="C:plasma membrane"/>
    <property type="evidence" value="ECO:0007669"/>
    <property type="project" value="TreeGrafter"/>
</dbReference>
<evidence type="ECO:0000313" key="7">
    <source>
        <dbReference type="EMBL" id="KAG0721788.1"/>
    </source>
</evidence>
<dbReference type="GO" id="GO:0008241">
    <property type="term" value="F:peptidyl-dipeptidase activity"/>
    <property type="evidence" value="ECO:0007669"/>
    <property type="project" value="InterPro"/>
</dbReference>
<dbReference type="GO" id="GO:0006508">
    <property type="term" value="P:proteolysis"/>
    <property type="evidence" value="ECO:0007669"/>
    <property type="project" value="InterPro"/>
</dbReference>
<reference evidence="7" key="1">
    <citation type="submission" date="2020-07" db="EMBL/GenBank/DDBJ databases">
        <title>The High-quality genome of the commercially important snow crab, Chionoecetes opilio.</title>
        <authorList>
            <person name="Jeong J.-H."/>
            <person name="Ryu S."/>
        </authorList>
    </citation>
    <scope>NUCLEOTIDE SEQUENCE</scope>
    <source>
        <strain evidence="7">MADBK_172401_WGS</strain>
        <tissue evidence="7">Digestive gland</tissue>
    </source>
</reference>
<dbReference type="InterPro" id="IPR001548">
    <property type="entry name" value="Peptidase_M2"/>
</dbReference>
<keyword evidence="8" id="KW-1185">Reference proteome</keyword>
<dbReference type="PROSITE" id="PS52011">
    <property type="entry name" value="PEPTIDASE_M2"/>
    <property type="match status" value="1"/>
</dbReference>
<sequence length="190" mass="20753">MTLTLVQSITFQPTCPTSGEQPGTPAVPGEDQGVRVKVSLQAGLSGYFVSFVVQFQFHKALCMKAGEYDPLNASMPLHKCDIYQSTEAGNALGDMLQMGSSKEWPDAMEALTGGREMDASVIREYFKPLEMWLKENNEKHGEFIGWESDETYCSSEGMSEKATGEPTSAASCCSPVPLLLLLVALFSLRH</sequence>
<evidence type="ECO:0000256" key="1">
    <source>
        <dbReference type="ARBA" id="ARBA00008139"/>
    </source>
</evidence>
<evidence type="ECO:0000313" key="8">
    <source>
        <dbReference type="Proteomes" id="UP000770661"/>
    </source>
</evidence>